<comment type="caution">
    <text evidence="2">The sequence shown here is derived from an EMBL/GenBank/DDBJ whole genome shotgun (WGS) entry which is preliminary data.</text>
</comment>
<evidence type="ECO:0000256" key="1">
    <source>
        <dbReference type="SAM" id="MobiDB-lite"/>
    </source>
</evidence>
<evidence type="ECO:0000313" key="2">
    <source>
        <dbReference type="EMBL" id="PVG82752.1"/>
    </source>
</evidence>
<accession>A0A2T8FAM5</accession>
<name>A0A2T8FAM5_9ACTN</name>
<reference evidence="2 3" key="1">
    <citation type="submission" date="2018-04" db="EMBL/GenBank/DDBJ databases">
        <title>Genome of Nocardioides gansuensis WSJ-1.</title>
        <authorList>
            <person name="Wu S."/>
            <person name="Wang G."/>
        </authorList>
    </citation>
    <scope>NUCLEOTIDE SEQUENCE [LARGE SCALE GENOMIC DNA]</scope>
    <source>
        <strain evidence="2 3">WSJ-1</strain>
    </source>
</reference>
<sequence>MLMRIPRPARDERGATAVLVAALAMALFGAGALAIDVGQVYAKRASLQSTVDMAVMAAAAELNTSGACNVEVVNKAEEFLTKATNKTPDQYPTPNLGGGPGDTDGFIQCVNWHVKLWAPRSHHDFGFAKAVSNVEELEVPAFAEAAVKSPSRSSSLPMYAVSGCDTGHRTISDPPPGPPASHSPPTLAPAGTAEVKGITISPPDAPTGSVAPYPATVSFQVKSMPTGATGQVTFTHPDTGAIHEAGTATALPTGPGWSSTTISISTVPADVLNTSAIWWVRIKVVTSAGTDYSPTDEAEPFVVGDLMFCDGVVSGNFGTLKVARTNGTPATWLQDNIIHGFEPLLVENASSAVPCSPADSEHAPVSPTDCISTDPGFPNEAATDGLVNGSGSTPGRLDVDTTPGCDRAGGSNRTATAPALNDDVLTCYILGGHSVGDVVAGTPNILSGDIFKSPRFFQIPIIPVQASSGASGEYPIVDFRPGFITEEPDSATAAARGAVTGHNGVHFHAGHVEQLNVVLFPEAALPTTAPPVGGEIEYTGSGTKVIVLVN</sequence>
<proteinExistence type="predicted"/>
<protein>
    <submittedName>
        <fullName evidence="2">Uncharacterized protein</fullName>
    </submittedName>
</protein>
<dbReference type="AlphaFoldDB" id="A0A2T8FAM5"/>
<feature type="compositionally biased region" description="Pro residues" evidence="1">
    <location>
        <begin position="173"/>
        <end position="182"/>
    </location>
</feature>
<gene>
    <name evidence="2" type="ORF">DDE18_10330</name>
</gene>
<evidence type="ECO:0000313" key="3">
    <source>
        <dbReference type="Proteomes" id="UP000246018"/>
    </source>
</evidence>
<organism evidence="2 3">
    <name type="scientific">Nocardioides gansuensis</name>
    <dbReference type="NCBI Taxonomy" id="2138300"/>
    <lineage>
        <taxon>Bacteria</taxon>
        <taxon>Bacillati</taxon>
        <taxon>Actinomycetota</taxon>
        <taxon>Actinomycetes</taxon>
        <taxon>Propionibacteriales</taxon>
        <taxon>Nocardioidaceae</taxon>
        <taxon>Nocardioides</taxon>
    </lineage>
</organism>
<keyword evidence="3" id="KW-1185">Reference proteome</keyword>
<dbReference type="Proteomes" id="UP000246018">
    <property type="component" value="Unassembled WGS sequence"/>
</dbReference>
<dbReference type="EMBL" id="QDGZ01000004">
    <property type="protein sequence ID" value="PVG82752.1"/>
    <property type="molecule type" value="Genomic_DNA"/>
</dbReference>
<feature type="region of interest" description="Disordered" evidence="1">
    <location>
        <begin position="170"/>
        <end position="190"/>
    </location>
</feature>